<name>A0A162ZF97_PHYB8</name>
<sequence>MGQIMFMTRRVRMRINYQNMKIGEMEKVVLTSKTERDTISVSLYTVSEQNRTVIRVKQLFLFYDSTYEDNTGNTAVEHVPRYVCPCVCDILLSKRRHGFHGHATLTLIG</sequence>
<dbReference type="VEuPathDB" id="FungiDB:PHYBLDRAFT_175221"/>
<evidence type="ECO:0000313" key="2">
    <source>
        <dbReference type="Proteomes" id="UP000077315"/>
    </source>
</evidence>
<gene>
    <name evidence="1" type="ORF">PHYBLDRAFT_175221</name>
</gene>
<proteinExistence type="predicted"/>
<organism evidence="1 2">
    <name type="scientific">Phycomyces blakesleeanus (strain ATCC 8743b / DSM 1359 / FGSC 10004 / NBRC 33097 / NRRL 1555)</name>
    <dbReference type="NCBI Taxonomy" id="763407"/>
    <lineage>
        <taxon>Eukaryota</taxon>
        <taxon>Fungi</taxon>
        <taxon>Fungi incertae sedis</taxon>
        <taxon>Mucoromycota</taxon>
        <taxon>Mucoromycotina</taxon>
        <taxon>Mucoromycetes</taxon>
        <taxon>Mucorales</taxon>
        <taxon>Phycomycetaceae</taxon>
        <taxon>Phycomyces</taxon>
    </lineage>
</organism>
<evidence type="ECO:0000313" key="1">
    <source>
        <dbReference type="EMBL" id="OAD66411.1"/>
    </source>
</evidence>
<protein>
    <submittedName>
        <fullName evidence="1">Uncharacterized protein</fullName>
    </submittedName>
</protein>
<keyword evidence="2" id="KW-1185">Reference proteome</keyword>
<dbReference type="Proteomes" id="UP000077315">
    <property type="component" value="Unassembled WGS sequence"/>
</dbReference>
<dbReference type="EMBL" id="KV441003">
    <property type="protein sequence ID" value="OAD66411.1"/>
    <property type="molecule type" value="Genomic_DNA"/>
</dbReference>
<dbReference type="InParanoid" id="A0A162ZF97"/>
<dbReference type="GeneID" id="28998355"/>
<reference evidence="2" key="1">
    <citation type="submission" date="2015-06" db="EMBL/GenBank/DDBJ databases">
        <title>Expansion of signal transduction pathways in fungi by whole-genome duplication.</title>
        <authorList>
            <consortium name="DOE Joint Genome Institute"/>
            <person name="Corrochano L.M."/>
            <person name="Kuo A."/>
            <person name="Marcet-Houben M."/>
            <person name="Polaino S."/>
            <person name="Salamov A."/>
            <person name="Villalobos J.M."/>
            <person name="Alvarez M.I."/>
            <person name="Avalos J."/>
            <person name="Benito E.P."/>
            <person name="Benoit I."/>
            <person name="Burger G."/>
            <person name="Camino L.P."/>
            <person name="Canovas D."/>
            <person name="Cerda-Olmedo E."/>
            <person name="Cheng J.-F."/>
            <person name="Dominguez A."/>
            <person name="Elias M."/>
            <person name="Eslava A.P."/>
            <person name="Glaser F."/>
            <person name="Grimwood J."/>
            <person name="Gutierrez G."/>
            <person name="Heitman J."/>
            <person name="Henrissat B."/>
            <person name="Iturriaga E.A."/>
            <person name="Lang B.F."/>
            <person name="Lavin J.L."/>
            <person name="Lee S."/>
            <person name="Li W."/>
            <person name="Lindquist E."/>
            <person name="Lopez-Garcia S."/>
            <person name="Luque E.M."/>
            <person name="Marcos A.T."/>
            <person name="Martin J."/>
            <person name="McCluskey K."/>
            <person name="Medina H.R."/>
            <person name="Miralles-Duran A."/>
            <person name="Miyazaki A."/>
            <person name="Munoz-Torres E."/>
            <person name="Oguiza J.A."/>
            <person name="Ohm R."/>
            <person name="Olmedo M."/>
            <person name="Orejas M."/>
            <person name="Ortiz-Castellanos L."/>
            <person name="Pisabarro A.G."/>
            <person name="Rodriguez-Romero J."/>
            <person name="Ruiz-Herrera J."/>
            <person name="Ruiz-Vazquez R."/>
            <person name="Sanz C."/>
            <person name="Schackwitz W."/>
            <person name="Schmutz J."/>
            <person name="Shahriari M."/>
            <person name="Shelest E."/>
            <person name="Silva-Franco F."/>
            <person name="Soanes D."/>
            <person name="Syed K."/>
            <person name="Tagua V.G."/>
            <person name="Talbot N.J."/>
            <person name="Thon M."/>
            <person name="De vries R.P."/>
            <person name="Wiebenga A."/>
            <person name="Yadav J.S."/>
            <person name="Braun E.L."/>
            <person name="Baker S."/>
            <person name="Garre V."/>
            <person name="Horwitz B."/>
            <person name="Torres-Martinez S."/>
            <person name="Idnurm A."/>
            <person name="Herrera-Estrella A."/>
            <person name="Gabaldon T."/>
            <person name="Grigoriev I.V."/>
        </authorList>
    </citation>
    <scope>NUCLEOTIDE SEQUENCE [LARGE SCALE GENOMIC DNA]</scope>
    <source>
        <strain evidence="2">NRRL 1555(-)</strain>
    </source>
</reference>
<dbReference type="RefSeq" id="XP_018284451.1">
    <property type="nucleotide sequence ID" value="XM_018437449.1"/>
</dbReference>
<accession>A0A162ZF97</accession>
<dbReference type="AlphaFoldDB" id="A0A162ZF97"/>